<evidence type="ECO:0000313" key="1">
    <source>
        <dbReference type="EMBL" id="ABP88157.1"/>
    </source>
</evidence>
<protein>
    <submittedName>
        <fullName evidence="1">Putative hsp70</fullName>
    </submittedName>
</protein>
<dbReference type="AlphaFoldDB" id="A4ZYZ4"/>
<reference evidence="1" key="1">
    <citation type="submission" date="2007-03" db="EMBL/GenBank/DDBJ databases">
        <title>Genetic Characterization of Borrelia lonestari strain LS-1.</title>
        <authorList>
            <person name="Williamson P.C."/>
            <person name="Billingsley P.M."/>
            <person name="Little S.E."/>
        </authorList>
    </citation>
    <scope>NUCLEOTIDE SEQUENCE</scope>
    <source>
        <strain evidence="1">LS-1</strain>
    </source>
</reference>
<accession>A4ZYZ4</accession>
<dbReference type="SUPFAM" id="SSF100920">
    <property type="entry name" value="Heat shock protein 70kD (HSP70), peptide-binding domain"/>
    <property type="match status" value="1"/>
</dbReference>
<dbReference type="EMBL" id="EF507516">
    <property type="protein sequence ID" value="ABP88157.1"/>
    <property type="molecule type" value="Genomic_DNA"/>
</dbReference>
<proteinExistence type="predicted"/>
<dbReference type="InterPro" id="IPR029047">
    <property type="entry name" value="HSP70_peptide-bd_sf"/>
</dbReference>
<dbReference type="Gene3D" id="2.60.34.10">
    <property type="entry name" value="Substrate Binding Domain Of DNAk, Chain A, domain 1"/>
    <property type="match status" value="1"/>
</dbReference>
<sequence length="63" mass="7533">MKKNTLLSICEKKIFTITNDYQEEIEVHVLQGEYNKASLNYCIVNFLVISKSFKRHFEDRNTF</sequence>
<name>A4ZYZ4_9SPIR</name>
<organism evidence="1">
    <name type="scientific">Borrelia lonestari</name>
    <dbReference type="NCBI Taxonomy" id="38876"/>
    <lineage>
        <taxon>Bacteria</taxon>
        <taxon>Pseudomonadati</taxon>
        <taxon>Spirochaetota</taxon>
        <taxon>Spirochaetia</taxon>
        <taxon>Spirochaetales</taxon>
        <taxon>Borreliaceae</taxon>
        <taxon>Borrelia</taxon>
    </lineage>
</organism>